<name>A0A3G1KXQ7_FORW1</name>
<dbReference type="Gene3D" id="3.40.50.850">
    <property type="entry name" value="Isochorismatase-like"/>
    <property type="match status" value="1"/>
</dbReference>
<proteinExistence type="inferred from homology"/>
<protein>
    <submittedName>
        <fullName evidence="4">Carbamoylsarcosine amidase</fullName>
    </submittedName>
</protein>
<dbReference type="PANTHER" id="PTHR43540">
    <property type="entry name" value="PEROXYUREIDOACRYLATE/UREIDOACRYLATE AMIDOHYDROLASE-RELATED"/>
    <property type="match status" value="1"/>
</dbReference>
<dbReference type="SUPFAM" id="SSF52499">
    <property type="entry name" value="Isochorismatase-like hydrolases"/>
    <property type="match status" value="1"/>
</dbReference>
<dbReference type="InterPro" id="IPR036380">
    <property type="entry name" value="Isochorismatase-like_sf"/>
</dbReference>
<dbReference type="EMBL" id="CP017634">
    <property type="protein sequence ID" value="ATW27222.1"/>
    <property type="molecule type" value="Genomic_DNA"/>
</dbReference>
<accession>A0A3G1KXQ7</accession>
<evidence type="ECO:0000259" key="3">
    <source>
        <dbReference type="Pfam" id="PF00857"/>
    </source>
</evidence>
<dbReference type="Proteomes" id="UP000323521">
    <property type="component" value="Chromosome"/>
</dbReference>
<dbReference type="AlphaFoldDB" id="A0A3G1KXQ7"/>
<evidence type="ECO:0000313" key="5">
    <source>
        <dbReference type="Proteomes" id="UP000323521"/>
    </source>
</evidence>
<dbReference type="GO" id="GO:0016787">
    <property type="term" value="F:hydrolase activity"/>
    <property type="evidence" value="ECO:0007669"/>
    <property type="project" value="UniProtKB-KW"/>
</dbReference>
<dbReference type="KEGG" id="fwa:DCMF_22905"/>
<sequence>MTDSISEETMDIYQKSGITGRLGFGKRPAIIVVDFSQGFTNLESPLAANLDKEVMATKKLIDAGRAKRVPVIFTTVGYEANLKDAGLWPKKIPSQKYLILGTKFVEIDPRLEPMPQDTTIIKKGASAFFGTNLCAILASQQADTVLITGTTTSGCVRATAVDAIQYGYYTIVVKECVGDRATGPHEASLFDMDRKYADVISLEEAINYLKS</sequence>
<keyword evidence="5" id="KW-1185">Reference proteome</keyword>
<dbReference type="PANTHER" id="PTHR43540:SF1">
    <property type="entry name" value="ISOCHORISMATASE HYDROLASE"/>
    <property type="match status" value="1"/>
</dbReference>
<dbReference type="InterPro" id="IPR050272">
    <property type="entry name" value="Isochorismatase-like_hydrls"/>
</dbReference>
<dbReference type="Pfam" id="PF00857">
    <property type="entry name" value="Isochorismatase"/>
    <property type="match status" value="1"/>
</dbReference>
<feature type="domain" description="Isochorismatase-like" evidence="3">
    <location>
        <begin position="29"/>
        <end position="204"/>
    </location>
</feature>
<comment type="similarity">
    <text evidence="1">Belongs to the isochorismatase family.</text>
</comment>
<dbReference type="RefSeq" id="WP_148136571.1">
    <property type="nucleotide sequence ID" value="NZ_CP017634.1"/>
</dbReference>
<organism evidence="4 5">
    <name type="scientific">Formimonas warabiya</name>
    <dbReference type="NCBI Taxonomy" id="1761012"/>
    <lineage>
        <taxon>Bacteria</taxon>
        <taxon>Bacillati</taxon>
        <taxon>Bacillota</taxon>
        <taxon>Clostridia</taxon>
        <taxon>Eubacteriales</taxon>
        <taxon>Peptococcaceae</taxon>
        <taxon>Candidatus Formimonas</taxon>
    </lineage>
</organism>
<evidence type="ECO:0000256" key="2">
    <source>
        <dbReference type="ARBA" id="ARBA00022801"/>
    </source>
</evidence>
<gene>
    <name evidence="4" type="ORF">DCMF_22905</name>
</gene>
<keyword evidence="2" id="KW-0378">Hydrolase</keyword>
<reference evidence="4 5" key="1">
    <citation type="submission" date="2016-10" db="EMBL/GenBank/DDBJ databases">
        <title>Complete Genome Sequence of Peptococcaceae strain DCMF.</title>
        <authorList>
            <person name="Edwards R.J."/>
            <person name="Holland S.I."/>
            <person name="Deshpande N.P."/>
            <person name="Wong Y.K."/>
            <person name="Ertan H."/>
            <person name="Manefield M."/>
            <person name="Russell T.L."/>
            <person name="Lee M.J."/>
        </authorList>
    </citation>
    <scope>NUCLEOTIDE SEQUENCE [LARGE SCALE GENOMIC DNA]</scope>
    <source>
        <strain evidence="4 5">DCMF</strain>
    </source>
</reference>
<evidence type="ECO:0000313" key="4">
    <source>
        <dbReference type="EMBL" id="ATW27222.1"/>
    </source>
</evidence>
<evidence type="ECO:0000256" key="1">
    <source>
        <dbReference type="ARBA" id="ARBA00006336"/>
    </source>
</evidence>
<dbReference type="InterPro" id="IPR000868">
    <property type="entry name" value="Isochorismatase-like_dom"/>
</dbReference>
<dbReference type="OrthoDB" id="9785724at2"/>